<accession>A0A074LJK3</accession>
<dbReference type="OrthoDB" id="822648at2"/>
<dbReference type="AlphaFoldDB" id="A0A074LJK3"/>
<dbReference type="eggNOG" id="COG1413">
    <property type="taxonomic scope" value="Bacteria"/>
</dbReference>
<dbReference type="Proteomes" id="UP000027821">
    <property type="component" value="Unassembled WGS sequence"/>
</dbReference>
<dbReference type="EMBL" id="JMIH01000016">
    <property type="protein sequence ID" value="KEO73982.1"/>
    <property type="molecule type" value="Genomic_DNA"/>
</dbReference>
<organism evidence="1 2">
    <name type="scientific">Anditalea andensis</name>
    <dbReference type="NCBI Taxonomy" id="1048983"/>
    <lineage>
        <taxon>Bacteria</taxon>
        <taxon>Pseudomonadati</taxon>
        <taxon>Bacteroidota</taxon>
        <taxon>Cytophagia</taxon>
        <taxon>Cytophagales</taxon>
        <taxon>Cytophagaceae</taxon>
        <taxon>Anditalea</taxon>
    </lineage>
</organism>
<sequence length="174" mass="20104">MDNNTENLFAKMCDKQEEEAFKYADKLAEIGGDEILNKLIELVKSDDIECVHLAARALANIDNNQSALDTIMEAIHDNRNRHQNGALVQALEGFDLSLKFVDIFRIYLFGNFKSSLLAKEYLDYVEFDVTPRVIKKVEKHWKHFINNSKNDEGFEIKKAEVEEILSEIKAMFEE</sequence>
<protein>
    <recommendedName>
        <fullName evidence="3">HEAT repeat domain-containing protein</fullName>
    </recommendedName>
</protein>
<dbReference type="RefSeq" id="WP_035072669.1">
    <property type="nucleotide sequence ID" value="NZ_JMIH01000016.1"/>
</dbReference>
<evidence type="ECO:0008006" key="3">
    <source>
        <dbReference type="Google" id="ProtNLM"/>
    </source>
</evidence>
<dbReference type="STRING" id="1048983.EL17_07460"/>
<dbReference type="SUPFAM" id="SSF48371">
    <property type="entry name" value="ARM repeat"/>
    <property type="match status" value="1"/>
</dbReference>
<reference evidence="1 2" key="1">
    <citation type="submission" date="2014-04" db="EMBL/GenBank/DDBJ databases">
        <title>Characterization and application of a salt tolerant electro-active bacterium.</title>
        <authorList>
            <person name="Yang L."/>
            <person name="Wei S."/>
            <person name="Tay Q.X.M."/>
        </authorList>
    </citation>
    <scope>NUCLEOTIDE SEQUENCE [LARGE SCALE GENOMIC DNA]</scope>
    <source>
        <strain evidence="1 2">LY1</strain>
    </source>
</reference>
<gene>
    <name evidence="1" type="ORF">EL17_07460</name>
</gene>
<dbReference type="InterPro" id="IPR011989">
    <property type="entry name" value="ARM-like"/>
</dbReference>
<dbReference type="Gene3D" id="1.25.10.10">
    <property type="entry name" value="Leucine-rich Repeat Variant"/>
    <property type="match status" value="1"/>
</dbReference>
<keyword evidence="2" id="KW-1185">Reference proteome</keyword>
<dbReference type="InterPro" id="IPR016024">
    <property type="entry name" value="ARM-type_fold"/>
</dbReference>
<comment type="caution">
    <text evidence="1">The sequence shown here is derived from an EMBL/GenBank/DDBJ whole genome shotgun (WGS) entry which is preliminary data.</text>
</comment>
<name>A0A074LJK3_9BACT</name>
<evidence type="ECO:0000313" key="2">
    <source>
        <dbReference type="Proteomes" id="UP000027821"/>
    </source>
</evidence>
<evidence type="ECO:0000313" key="1">
    <source>
        <dbReference type="EMBL" id="KEO73982.1"/>
    </source>
</evidence>
<proteinExistence type="predicted"/>